<keyword evidence="2" id="KW-0805">Transcription regulation</keyword>
<reference evidence="9 10" key="1">
    <citation type="submission" date="2022-01" db="EMBL/GenBank/DDBJ databases">
        <title>Labilibaculum sp. nov, a marine bacterium isolated from Antarctica.</title>
        <authorList>
            <person name="Dai W."/>
        </authorList>
    </citation>
    <scope>NUCLEOTIDE SEQUENCE [LARGE SCALE GENOMIC DNA]</scope>
    <source>
        <strain evidence="9 10">DW002</strain>
    </source>
</reference>
<accession>A0ABT5VN30</accession>
<name>A0ABT5VN30_9BACT</name>
<dbReference type="InterPro" id="IPR036390">
    <property type="entry name" value="WH_DNA-bd_sf"/>
</dbReference>
<sequence>MDKTDNKEVDLLKLENQLCFSIYAASRLMTRMYQPYLDDLGITYPQYLVLLILWEKEGIGVNEIACKLYLNTNTVTPLLKRMEQLDIIKRIKCCEDERKVLIYLTDKGKSSKTKAQQIPIDMATNLECDMEKAMGLKKELDNLIGRMLK</sequence>
<proteinExistence type="inferred from homology"/>
<dbReference type="PROSITE" id="PS50995">
    <property type="entry name" value="HTH_MARR_2"/>
    <property type="match status" value="1"/>
</dbReference>
<gene>
    <name evidence="9" type="ORF">L3049_02395</name>
</gene>
<protein>
    <recommendedName>
        <fullName evidence="6">HTH-type transcriptional regulator SarZ</fullName>
    </recommendedName>
    <alternativeName>
        <fullName evidence="7">Staphylococcal accessory regulator Z</fullName>
    </alternativeName>
</protein>
<keyword evidence="4" id="KW-0804">Transcription</keyword>
<dbReference type="InterPro" id="IPR055166">
    <property type="entry name" value="Transc_reg_Sar_Rot_HTH"/>
</dbReference>
<evidence type="ECO:0000256" key="3">
    <source>
        <dbReference type="ARBA" id="ARBA00023125"/>
    </source>
</evidence>
<dbReference type="PANTHER" id="PTHR42756">
    <property type="entry name" value="TRANSCRIPTIONAL REGULATOR, MARR"/>
    <property type="match status" value="1"/>
</dbReference>
<dbReference type="SUPFAM" id="SSF46785">
    <property type="entry name" value="Winged helix' DNA-binding domain"/>
    <property type="match status" value="1"/>
</dbReference>
<dbReference type="SMART" id="SM00347">
    <property type="entry name" value="HTH_MARR"/>
    <property type="match status" value="1"/>
</dbReference>
<evidence type="ECO:0000256" key="2">
    <source>
        <dbReference type="ARBA" id="ARBA00023015"/>
    </source>
</evidence>
<dbReference type="PANTHER" id="PTHR42756:SF1">
    <property type="entry name" value="TRANSCRIPTIONAL REPRESSOR OF EMRAB OPERON"/>
    <property type="match status" value="1"/>
</dbReference>
<keyword evidence="3" id="KW-0238">DNA-binding</keyword>
<evidence type="ECO:0000256" key="6">
    <source>
        <dbReference type="ARBA" id="ARBA00047188"/>
    </source>
</evidence>
<feature type="domain" description="HTH marR-type" evidence="8">
    <location>
        <begin position="15"/>
        <end position="149"/>
    </location>
</feature>
<comment type="caution">
    <text evidence="9">The sequence shown here is derived from an EMBL/GenBank/DDBJ whole genome shotgun (WGS) entry which is preliminary data.</text>
</comment>
<dbReference type="InterPro" id="IPR000835">
    <property type="entry name" value="HTH_MarR-typ"/>
</dbReference>
<evidence type="ECO:0000256" key="1">
    <source>
        <dbReference type="ARBA" id="ARBA00004496"/>
    </source>
</evidence>
<comment type="similarity">
    <text evidence="5">Belongs to the SarZ family.</text>
</comment>
<evidence type="ECO:0000256" key="7">
    <source>
        <dbReference type="ARBA" id="ARBA00047207"/>
    </source>
</evidence>
<dbReference type="Gene3D" id="1.10.10.10">
    <property type="entry name" value="Winged helix-like DNA-binding domain superfamily/Winged helix DNA-binding domain"/>
    <property type="match status" value="1"/>
</dbReference>
<keyword evidence="10" id="KW-1185">Reference proteome</keyword>
<evidence type="ECO:0000313" key="9">
    <source>
        <dbReference type="EMBL" id="MDE5416842.1"/>
    </source>
</evidence>
<dbReference type="Pfam" id="PF22381">
    <property type="entry name" value="Staph_reg_Sar_Rot"/>
    <property type="match status" value="1"/>
</dbReference>
<organism evidence="9 10">
    <name type="scientific">Paralabilibaculum antarcticum</name>
    <dbReference type="NCBI Taxonomy" id="2912572"/>
    <lineage>
        <taxon>Bacteria</taxon>
        <taxon>Pseudomonadati</taxon>
        <taxon>Bacteroidota</taxon>
        <taxon>Bacteroidia</taxon>
        <taxon>Marinilabiliales</taxon>
        <taxon>Marinifilaceae</taxon>
        <taxon>Paralabilibaculum</taxon>
    </lineage>
</organism>
<evidence type="ECO:0000313" key="10">
    <source>
        <dbReference type="Proteomes" id="UP001528920"/>
    </source>
</evidence>
<dbReference type="Proteomes" id="UP001528920">
    <property type="component" value="Unassembled WGS sequence"/>
</dbReference>
<dbReference type="RefSeq" id="WP_275108180.1">
    <property type="nucleotide sequence ID" value="NZ_JAKJSC010000001.1"/>
</dbReference>
<evidence type="ECO:0000256" key="4">
    <source>
        <dbReference type="ARBA" id="ARBA00023163"/>
    </source>
</evidence>
<comment type="subcellular location">
    <subcellularLocation>
        <location evidence="1">Cytoplasm</location>
    </subcellularLocation>
</comment>
<evidence type="ECO:0000256" key="5">
    <source>
        <dbReference type="ARBA" id="ARBA00046337"/>
    </source>
</evidence>
<dbReference type="EMBL" id="JAKJSC010000001">
    <property type="protein sequence ID" value="MDE5416842.1"/>
    <property type="molecule type" value="Genomic_DNA"/>
</dbReference>
<dbReference type="InterPro" id="IPR036388">
    <property type="entry name" value="WH-like_DNA-bd_sf"/>
</dbReference>
<evidence type="ECO:0000259" key="8">
    <source>
        <dbReference type="PROSITE" id="PS50995"/>
    </source>
</evidence>